<dbReference type="RefSeq" id="WP_183570090.1">
    <property type="nucleotide sequence ID" value="NZ_CBCSLB010000023.1"/>
</dbReference>
<dbReference type="PROSITE" id="PS51755">
    <property type="entry name" value="OMPR_PHOB"/>
    <property type="match status" value="1"/>
</dbReference>
<keyword evidence="4" id="KW-0805">Transcription regulation</keyword>
<feature type="DNA-binding region" description="OmpR/PhoB-type" evidence="8">
    <location>
        <begin position="129"/>
        <end position="227"/>
    </location>
</feature>
<evidence type="ECO:0000256" key="5">
    <source>
        <dbReference type="ARBA" id="ARBA00023125"/>
    </source>
</evidence>
<organism evidence="11 12">
    <name type="scientific">Paenibacillus endophyticus</name>
    <dbReference type="NCBI Taxonomy" id="1294268"/>
    <lineage>
        <taxon>Bacteria</taxon>
        <taxon>Bacillati</taxon>
        <taxon>Bacillota</taxon>
        <taxon>Bacilli</taxon>
        <taxon>Bacillales</taxon>
        <taxon>Paenibacillaceae</taxon>
        <taxon>Paenibacillus</taxon>
    </lineage>
</organism>
<dbReference type="Proteomes" id="UP000518605">
    <property type="component" value="Unassembled WGS sequence"/>
</dbReference>
<evidence type="ECO:0000256" key="3">
    <source>
        <dbReference type="ARBA" id="ARBA00023012"/>
    </source>
</evidence>
<feature type="domain" description="OmpR/PhoB-type" evidence="10">
    <location>
        <begin position="129"/>
        <end position="227"/>
    </location>
</feature>
<evidence type="ECO:0000259" key="10">
    <source>
        <dbReference type="PROSITE" id="PS51755"/>
    </source>
</evidence>
<dbReference type="SUPFAM" id="SSF52172">
    <property type="entry name" value="CheY-like"/>
    <property type="match status" value="1"/>
</dbReference>
<dbReference type="GO" id="GO:0006355">
    <property type="term" value="P:regulation of DNA-templated transcription"/>
    <property type="evidence" value="ECO:0007669"/>
    <property type="project" value="InterPro"/>
</dbReference>
<accession>A0A7W5GDT6</accession>
<dbReference type="Pfam" id="PF00072">
    <property type="entry name" value="Response_reg"/>
    <property type="match status" value="1"/>
</dbReference>
<evidence type="ECO:0000256" key="7">
    <source>
        <dbReference type="PROSITE-ProRule" id="PRU00169"/>
    </source>
</evidence>
<dbReference type="GO" id="GO:0000976">
    <property type="term" value="F:transcription cis-regulatory region binding"/>
    <property type="evidence" value="ECO:0007669"/>
    <property type="project" value="TreeGrafter"/>
</dbReference>
<evidence type="ECO:0000256" key="4">
    <source>
        <dbReference type="ARBA" id="ARBA00023015"/>
    </source>
</evidence>
<gene>
    <name evidence="11" type="ORF">FHS16_005535</name>
</gene>
<dbReference type="InterPro" id="IPR039420">
    <property type="entry name" value="WalR-like"/>
</dbReference>
<dbReference type="Gene3D" id="6.10.250.690">
    <property type="match status" value="1"/>
</dbReference>
<dbReference type="PANTHER" id="PTHR48111">
    <property type="entry name" value="REGULATOR OF RPOS"/>
    <property type="match status" value="1"/>
</dbReference>
<dbReference type="InterPro" id="IPR011006">
    <property type="entry name" value="CheY-like_superfamily"/>
</dbReference>
<keyword evidence="6" id="KW-0804">Transcription</keyword>
<evidence type="ECO:0000259" key="9">
    <source>
        <dbReference type="PROSITE" id="PS50110"/>
    </source>
</evidence>
<dbReference type="SMART" id="SM00862">
    <property type="entry name" value="Trans_reg_C"/>
    <property type="match status" value="1"/>
</dbReference>
<dbReference type="PANTHER" id="PTHR48111:SF2">
    <property type="entry name" value="RESPONSE REGULATOR SAER"/>
    <property type="match status" value="1"/>
</dbReference>
<dbReference type="SMART" id="SM00448">
    <property type="entry name" value="REC"/>
    <property type="match status" value="1"/>
</dbReference>
<dbReference type="GO" id="GO:0000156">
    <property type="term" value="F:phosphorelay response regulator activity"/>
    <property type="evidence" value="ECO:0007669"/>
    <property type="project" value="TreeGrafter"/>
</dbReference>
<dbReference type="Gene3D" id="1.10.10.10">
    <property type="entry name" value="Winged helix-like DNA-binding domain superfamily/Winged helix DNA-binding domain"/>
    <property type="match status" value="1"/>
</dbReference>
<dbReference type="InterPro" id="IPR036388">
    <property type="entry name" value="WH-like_DNA-bd_sf"/>
</dbReference>
<dbReference type="Gene3D" id="3.40.50.2300">
    <property type="match status" value="1"/>
</dbReference>
<sequence length="227" mass="25553">MNEPILVIEDDPSINSLLHEALTRAGYCPESAYSGSEAILLIPMKSWKCVILDLMLPGKTGEEVLAELRKGENMPVIVLSAKVDKESKLKLLSQGADDYMTKPFDLDELMARVAAQLRRFTVYTDNESAAILTYLDIHLNLETHEAAAGDCSIQLTQREFEILELLLRHPHKVYSRMNIYESIWNEAFCGDEKTINVHVSNLRAKLNAASSHKHIKTIWGVGFRLAE</sequence>
<dbReference type="GO" id="GO:0005829">
    <property type="term" value="C:cytosol"/>
    <property type="evidence" value="ECO:0007669"/>
    <property type="project" value="TreeGrafter"/>
</dbReference>
<dbReference type="PROSITE" id="PS50110">
    <property type="entry name" value="RESPONSE_REGULATORY"/>
    <property type="match status" value="1"/>
</dbReference>
<dbReference type="GO" id="GO:0032993">
    <property type="term" value="C:protein-DNA complex"/>
    <property type="evidence" value="ECO:0007669"/>
    <property type="project" value="TreeGrafter"/>
</dbReference>
<dbReference type="InterPro" id="IPR001789">
    <property type="entry name" value="Sig_transdc_resp-reg_receiver"/>
</dbReference>
<evidence type="ECO:0000256" key="2">
    <source>
        <dbReference type="ARBA" id="ARBA00022553"/>
    </source>
</evidence>
<keyword evidence="5 8" id="KW-0238">DNA-binding</keyword>
<dbReference type="Pfam" id="PF00486">
    <property type="entry name" value="Trans_reg_C"/>
    <property type="match status" value="1"/>
</dbReference>
<feature type="domain" description="Response regulatory" evidence="9">
    <location>
        <begin position="4"/>
        <end position="117"/>
    </location>
</feature>
<comment type="caution">
    <text evidence="11">The sequence shown here is derived from an EMBL/GenBank/DDBJ whole genome shotgun (WGS) entry which is preliminary data.</text>
</comment>
<dbReference type="CDD" id="cd00383">
    <property type="entry name" value="trans_reg_C"/>
    <property type="match status" value="1"/>
</dbReference>
<proteinExistence type="predicted"/>
<keyword evidence="3" id="KW-0902">Two-component regulatory system</keyword>
<name>A0A7W5GDT6_9BACL</name>
<keyword evidence="2 7" id="KW-0597">Phosphoprotein</keyword>
<keyword evidence="12" id="KW-1185">Reference proteome</keyword>
<evidence type="ECO:0000256" key="6">
    <source>
        <dbReference type="ARBA" id="ARBA00023163"/>
    </source>
</evidence>
<evidence type="ECO:0000313" key="12">
    <source>
        <dbReference type="Proteomes" id="UP000518605"/>
    </source>
</evidence>
<evidence type="ECO:0000256" key="1">
    <source>
        <dbReference type="ARBA" id="ARBA00004496"/>
    </source>
</evidence>
<reference evidence="11 12" key="1">
    <citation type="submission" date="2020-08" db="EMBL/GenBank/DDBJ databases">
        <title>Genomic Encyclopedia of Type Strains, Phase III (KMG-III): the genomes of soil and plant-associated and newly described type strains.</title>
        <authorList>
            <person name="Whitman W."/>
        </authorList>
    </citation>
    <scope>NUCLEOTIDE SEQUENCE [LARGE SCALE GENOMIC DNA]</scope>
    <source>
        <strain evidence="11 12">CECT 8234</strain>
    </source>
</reference>
<evidence type="ECO:0000313" key="11">
    <source>
        <dbReference type="EMBL" id="MBB3155427.1"/>
    </source>
</evidence>
<comment type="subcellular location">
    <subcellularLocation>
        <location evidence="1">Cytoplasm</location>
    </subcellularLocation>
</comment>
<evidence type="ECO:0000256" key="8">
    <source>
        <dbReference type="PROSITE-ProRule" id="PRU01091"/>
    </source>
</evidence>
<protein>
    <submittedName>
        <fullName evidence="11">DNA-binding response OmpR family regulator</fullName>
    </submittedName>
</protein>
<dbReference type="AlphaFoldDB" id="A0A7W5GDT6"/>
<dbReference type="EMBL" id="JACHXW010000024">
    <property type="protein sequence ID" value="MBB3155427.1"/>
    <property type="molecule type" value="Genomic_DNA"/>
</dbReference>
<dbReference type="InterPro" id="IPR001867">
    <property type="entry name" value="OmpR/PhoB-type_DNA-bd"/>
</dbReference>
<feature type="modified residue" description="4-aspartylphosphate" evidence="7">
    <location>
        <position position="53"/>
    </location>
</feature>
<dbReference type="FunFam" id="1.10.10.10:FF:000018">
    <property type="entry name" value="DNA-binding response regulator ResD"/>
    <property type="match status" value="1"/>
</dbReference>